<protein>
    <submittedName>
        <fullName evidence="5">MSHA biogenesis protein MshL</fullName>
    </submittedName>
</protein>
<dbReference type="GO" id="GO:0015627">
    <property type="term" value="C:type II protein secretion system complex"/>
    <property type="evidence" value="ECO:0007669"/>
    <property type="project" value="TreeGrafter"/>
</dbReference>
<dbReference type="OrthoDB" id="9779724at2"/>
<name>A0A4R1K5F0_9BACT</name>
<evidence type="ECO:0000259" key="4">
    <source>
        <dbReference type="Pfam" id="PF00263"/>
    </source>
</evidence>
<dbReference type="PROSITE" id="PS51257">
    <property type="entry name" value="PROKAR_LIPOPROTEIN"/>
    <property type="match status" value="1"/>
</dbReference>
<feature type="region of interest" description="Disordered" evidence="2">
    <location>
        <begin position="209"/>
        <end position="257"/>
    </location>
</feature>
<dbReference type="Pfam" id="PF00263">
    <property type="entry name" value="Secretin"/>
    <property type="match status" value="1"/>
</dbReference>
<dbReference type="AlphaFoldDB" id="A0A4R1K5F0"/>
<dbReference type="PRINTS" id="PR00811">
    <property type="entry name" value="BCTERIALGSPD"/>
</dbReference>
<evidence type="ECO:0000256" key="1">
    <source>
        <dbReference type="RuleBase" id="RU004003"/>
    </source>
</evidence>
<sequence>MGKKMVLRSVLTVLLALSLASCATVDEKRQAASVTPDFSKAQPVLPLAPPPPPVIFKPAIENDPLENVYVSMDAVEQNLSSVLYMVAAETGLNLIIGPEINVNKPFTLTVKNMPAKEALEIICENAGVGYKISGSTIRVNAFTTKNYRIPYTTVVGDNTAVIGGNIFGSTGSDSGLAGDFKLSYSKKGSRADLHQTILGTVNAMIFPDTDETGQKTKGADQPAQPAQDGASAPAASGTGSKAAASAGSSSGQSSSGDTRISYYRGMKGYSFNTLTGMLTVTAPPYIIAMIDDYIAHAVKDASKQVLIEARIMEVTLSDASSYGINWTSENARFGVSLIGDLVASGTPVGYVKSYDNFFKFIATQGKIETLGNPRIRVLNGQSAMITSGQLRPFWEKKVDRDTENNEQTITYERSTVLHGITLGVTANIMEDNSVTLHVVPILTRIEDDTAGTYVQECDSSGTCTTVASYPKVNLKEAGTVLTVPNGSTIVMGGLIDNEEKIAEKRIPILADIPGIGALFKAKDKQVEKRELVIMITTSLIDGNL</sequence>
<dbReference type="PANTHER" id="PTHR30332:SF17">
    <property type="entry name" value="TYPE IV PILIATION SYSTEM PROTEIN DR_0774-RELATED"/>
    <property type="match status" value="1"/>
</dbReference>
<feature type="signal peptide" evidence="3">
    <location>
        <begin position="1"/>
        <end position="23"/>
    </location>
</feature>
<reference evidence="5 6" key="1">
    <citation type="submission" date="2019-03" db="EMBL/GenBank/DDBJ databases">
        <title>Genomic Encyclopedia of Type Strains, Phase IV (KMG-IV): sequencing the most valuable type-strain genomes for metagenomic binning, comparative biology and taxonomic classification.</title>
        <authorList>
            <person name="Goeker M."/>
        </authorList>
    </citation>
    <scope>NUCLEOTIDE SEQUENCE [LARGE SCALE GENOMIC DNA]</scope>
    <source>
        <strain evidence="5 6">DSM 24984</strain>
    </source>
</reference>
<evidence type="ECO:0000313" key="5">
    <source>
        <dbReference type="EMBL" id="TCK59406.1"/>
    </source>
</evidence>
<comment type="caution">
    <text evidence="5">The sequence shown here is derived from an EMBL/GenBank/DDBJ whole genome shotgun (WGS) entry which is preliminary data.</text>
</comment>
<comment type="similarity">
    <text evidence="1">Belongs to the bacterial secretin family.</text>
</comment>
<dbReference type="InterPro" id="IPR001775">
    <property type="entry name" value="GspD/PilQ"/>
</dbReference>
<evidence type="ECO:0000256" key="3">
    <source>
        <dbReference type="SAM" id="SignalP"/>
    </source>
</evidence>
<feature type="chain" id="PRO_5020661220" evidence="3">
    <location>
        <begin position="24"/>
        <end position="544"/>
    </location>
</feature>
<dbReference type="Proteomes" id="UP000294614">
    <property type="component" value="Unassembled WGS sequence"/>
</dbReference>
<organism evidence="5 6">
    <name type="scientific">Seleniivibrio woodruffii</name>
    <dbReference type="NCBI Taxonomy" id="1078050"/>
    <lineage>
        <taxon>Bacteria</taxon>
        <taxon>Pseudomonadati</taxon>
        <taxon>Deferribacterota</taxon>
        <taxon>Deferribacteres</taxon>
        <taxon>Deferribacterales</taxon>
        <taxon>Geovibrionaceae</taxon>
        <taxon>Seleniivibrio</taxon>
    </lineage>
</organism>
<dbReference type="GO" id="GO:0009306">
    <property type="term" value="P:protein secretion"/>
    <property type="evidence" value="ECO:0007669"/>
    <property type="project" value="InterPro"/>
</dbReference>
<feature type="domain" description="Type II/III secretion system secretin-like" evidence="4">
    <location>
        <begin position="362"/>
        <end position="540"/>
    </location>
</feature>
<accession>A0A4R1K5F0</accession>
<dbReference type="EMBL" id="SMGG01000006">
    <property type="protein sequence ID" value="TCK59406.1"/>
    <property type="molecule type" value="Genomic_DNA"/>
</dbReference>
<dbReference type="InterPro" id="IPR004846">
    <property type="entry name" value="T2SS/T3SS_dom"/>
</dbReference>
<dbReference type="InterPro" id="IPR050810">
    <property type="entry name" value="Bact_Secretion_Sys_Channel"/>
</dbReference>
<proteinExistence type="inferred from homology"/>
<keyword evidence="3" id="KW-0732">Signal</keyword>
<keyword evidence="6" id="KW-1185">Reference proteome</keyword>
<gene>
    <name evidence="5" type="ORF">C8D98_2340</name>
</gene>
<dbReference type="Gene3D" id="3.30.1370.130">
    <property type="match status" value="1"/>
</dbReference>
<evidence type="ECO:0000313" key="6">
    <source>
        <dbReference type="Proteomes" id="UP000294614"/>
    </source>
</evidence>
<dbReference type="PANTHER" id="PTHR30332">
    <property type="entry name" value="PROBABLE GENERAL SECRETION PATHWAY PROTEIN D"/>
    <property type="match status" value="1"/>
</dbReference>
<evidence type="ECO:0000256" key="2">
    <source>
        <dbReference type="SAM" id="MobiDB-lite"/>
    </source>
</evidence>
<feature type="compositionally biased region" description="Low complexity" evidence="2">
    <location>
        <begin position="219"/>
        <end position="256"/>
    </location>
</feature>